<dbReference type="EC" id="2.7.11.1" evidence="1"/>
<dbReference type="Gene3D" id="3.30.200.20">
    <property type="entry name" value="Phosphorylase Kinase, domain 1"/>
    <property type="match status" value="2"/>
</dbReference>
<feature type="region of interest" description="Disordered" evidence="9">
    <location>
        <begin position="602"/>
        <end position="716"/>
    </location>
</feature>
<protein>
    <recommendedName>
        <fullName evidence="1">non-specific serine/threonine protein kinase</fullName>
        <ecNumber evidence="1">2.7.11.1</ecNumber>
    </recommendedName>
</protein>
<dbReference type="InterPro" id="IPR000961">
    <property type="entry name" value="AGC-kinase_C"/>
</dbReference>
<dbReference type="PANTHER" id="PTHR24356:SF1">
    <property type="entry name" value="SERINE_THREONINE-PROTEIN KINASE GREATWALL"/>
    <property type="match status" value="1"/>
</dbReference>
<keyword evidence="6" id="KW-0067">ATP-binding</keyword>
<feature type="region of interest" description="Disordered" evidence="9">
    <location>
        <begin position="547"/>
        <end position="586"/>
    </location>
</feature>
<sequence length="1595" mass="167366">MLLGESSSRASSPGYSTLTPLASPLADHFTPSPASNTPVRRAVPRGSLQSPALAEYELAAMAAASNLAATLPPEMVGPAGIGSRKGSMSTLASGAGWPPPAPATVPGGPRSPTTGLFGTSPRAPSLAAQAVAALGFGNDLIWPATADYVDLRAASEFDVRKRATDELIVLKEKADAAIAAVLQGWSEQWTPRRDLSTEPSVGEPDAQQNESVATDEAEQCDGVDCGPDGAAIAQPQSIPLPPSQPVSPTAARGPDWSDSDDIADSLKRWNSFPPSSLDAMHLRVLYRINELAQLIIHTPAATVIQSADFATNTMRALQSLLHDSQQSLSVLHIDELVGHLIFIWSPIARLACVLQEADANLLGARLPGTAFNDVPARGRPVRGRLADLHLARSRSKSQPRAPSALSTSSLMTPVEGSPAVPLGEGGESSFSLRDSFASSVSSLPPPPVPSIPPSSGTALARIPSERRYHGEDELMGGGSAASAPVLTLDKADGENLVGRLVPQCPGAAVSDSVLATSRPVSVSKVENAVDAGDASDTASVKSITPSVKSVSPSLAPSTVAPSTIDPSDSISVVSPSVAGGKSSKSKPLSALFKSMKSALRGSLGSLTSRSNGSPLGRVKASSAGDLPSVPTSPVDLPPPIPAAAPPTPNSLGSLSPSRKSTPSLPPAVTASAPPTPPKRRPRATSSPLSPITTPARTGSMGAAHAPRSPSAAAGPKQVQCRICDEMVEARSLDEHTKMCKVAEELTLKLYHSDVQLRKKVTALMKRKNQIEAGHLPSAPPVGGGLETGSVSSATPSPRNSVLLGSPSRASLYLQSVSLAAAMALNKNGGGPGGSVCGTDGKPVLTRQHHELIKEAEFMLRYAGKLLDVDDRRTDAPAKCHKYVTKLLALRDGYARAKRPMDDPGRVLLDQIIQIGEEKAATLHTYQDKVSSNPLLAKRLDQAHNTHDPWAPNGAAARTRRSSASSTASSQAEDAEGGLKYAFKGMSLFQAMIFGGPHHNHNHHSPLSATSAFPPPLPASSASAVSPVRVPRREPSTSSTSSAYRRGPKLPSIDDFEFISFISRGAYGRVQLARKKGTGDLFAIKTMSKDHVMAKNMTTQILAERQALALANTPFVVKMYYALSTPTELILVMEFMIGGDLSSLLVACGGAFDEDSARFYTAEMVVALEYLHSMGITHRDVKPDNVLIDATGHIKLTDFGLAKISVQNQDLNVPGPDGPHKSLGRGRTFARGRGGHNAVPPSPLPPQTPTSLALSTSAPYGLDTATTPTGTTHPPETHSRAQGTPDYMAPELLLGTGHDTGVDYWSLGVCLFEFLCGYPPFNADSPEEIFQNILRHDIDWSGAEDLSPEARDLIESLLEPNPSKRFHAKHIKAHAFFHGIDWANLRSTEAPFIPKPSKKTDTGYFDARNDVRGLKMTQTLSVVAAQASPARSTTATSDAITAPPPRNQSLHPHAAIASADILSTSPSSVRSSSRAPAPPPMSFLGRIEATMAALVAPPSPSPTTPGRERGLPEMPLESPRAGSDTASATSDHFESFLYKNVATLESLNDTALQSHAGADGDGDGEADDEAEEEDEEEEGQDGGDDGEDQGRTDGEE</sequence>
<feature type="region of interest" description="Disordered" evidence="9">
    <location>
        <begin position="1210"/>
        <end position="1283"/>
    </location>
</feature>
<evidence type="ECO:0000259" key="10">
    <source>
        <dbReference type="PROSITE" id="PS50011"/>
    </source>
</evidence>
<feature type="region of interest" description="Disordered" evidence="9">
    <location>
        <begin position="1494"/>
        <end position="1527"/>
    </location>
</feature>
<feature type="compositionally biased region" description="Low complexity" evidence="9">
    <location>
        <begin position="602"/>
        <end position="613"/>
    </location>
</feature>
<evidence type="ECO:0000256" key="6">
    <source>
        <dbReference type="ARBA" id="ARBA00022840"/>
    </source>
</evidence>
<comment type="catalytic activity">
    <reaction evidence="7">
        <text>L-threonyl-[protein] + ATP = O-phospho-L-threonyl-[protein] + ADP + H(+)</text>
        <dbReference type="Rhea" id="RHEA:46608"/>
        <dbReference type="Rhea" id="RHEA-COMP:11060"/>
        <dbReference type="Rhea" id="RHEA-COMP:11605"/>
        <dbReference type="ChEBI" id="CHEBI:15378"/>
        <dbReference type="ChEBI" id="CHEBI:30013"/>
        <dbReference type="ChEBI" id="CHEBI:30616"/>
        <dbReference type="ChEBI" id="CHEBI:61977"/>
        <dbReference type="ChEBI" id="CHEBI:456216"/>
        <dbReference type="EC" id="2.7.11.1"/>
    </reaction>
</comment>
<feature type="compositionally biased region" description="Low complexity" evidence="9">
    <location>
        <begin position="1248"/>
        <end position="1273"/>
    </location>
</feature>
<dbReference type="Gene3D" id="1.10.510.10">
    <property type="entry name" value="Transferase(Phosphotransferase) domain 1"/>
    <property type="match status" value="2"/>
</dbReference>
<feature type="region of interest" description="Disordered" evidence="9">
    <location>
        <begin position="1461"/>
        <end position="1481"/>
    </location>
</feature>
<dbReference type="GO" id="GO:0005634">
    <property type="term" value="C:nucleus"/>
    <property type="evidence" value="ECO:0007669"/>
    <property type="project" value="TreeGrafter"/>
</dbReference>
<organism evidence="12 13">
    <name type="scientific">Allomyces macrogynus (strain ATCC 38327)</name>
    <name type="common">Allomyces javanicus var. macrogynus</name>
    <dbReference type="NCBI Taxonomy" id="578462"/>
    <lineage>
        <taxon>Eukaryota</taxon>
        <taxon>Fungi</taxon>
        <taxon>Fungi incertae sedis</taxon>
        <taxon>Blastocladiomycota</taxon>
        <taxon>Blastocladiomycetes</taxon>
        <taxon>Blastocladiales</taxon>
        <taxon>Blastocladiaceae</taxon>
        <taxon>Allomyces</taxon>
    </lineage>
</organism>
<feature type="compositionally biased region" description="Low complexity" evidence="9">
    <location>
        <begin position="1018"/>
        <end position="1028"/>
    </location>
</feature>
<evidence type="ECO:0000256" key="1">
    <source>
        <dbReference type="ARBA" id="ARBA00012513"/>
    </source>
</evidence>
<reference evidence="12 13" key="1">
    <citation type="submission" date="2009-11" db="EMBL/GenBank/DDBJ databases">
        <title>Annotation of Allomyces macrogynus ATCC 38327.</title>
        <authorList>
            <consortium name="The Broad Institute Genome Sequencing Platform"/>
            <person name="Russ C."/>
            <person name="Cuomo C."/>
            <person name="Burger G."/>
            <person name="Gray M.W."/>
            <person name="Holland P.W.H."/>
            <person name="King N."/>
            <person name="Lang F.B.F."/>
            <person name="Roger A.J."/>
            <person name="Ruiz-Trillo I."/>
            <person name="Young S.K."/>
            <person name="Zeng Q."/>
            <person name="Gargeya S."/>
            <person name="Fitzgerald M."/>
            <person name="Haas B."/>
            <person name="Abouelleil A."/>
            <person name="Alvarado L."/>
            <person name="Arachchi H.M."/>
            <person name="Berlin A."/>
            <person name="Chapman S.B."/>
            <person name="Gearin G."/>
            <person name="Goldberg J."/>
            <person name="Griggs A."/>
            <person name="Gujja S."/>
            <person name="Hansen M."/>
            <person name="Heiman D."/>
            <person name="Howarth C."/>
            <person name="Larimer J."/>
            <person name="Lui A."/>
            <person name="MacDonald P.J.P."/>
            <person name="McCowen C."/>
            <person name="Montmayeur A."/>
            <person name="Murphy C."/>
            <person name="Neiman D."/>
            <person name="Pearson M."/>
            <person name="Priest M."/>
            <person name="Roberts A."/>
            <person name="Saif S."/>
            <person name="Shea T."/>
            <person name="Sisk P."/>
            <person name="Stolte C."/>
            <person name="Sykes S."/>
            <person name="Wortman J."/>
            <person name="Nusbaum C."/>
            <person name="Birren B."/>
        </authorList>
    </citation>
    <scope>NUCLEOTIDE SEQUENCE [LARGE SCALE GENOMIC DNA]</scope>
    <source>
        <strain evidence="12 13">ATCC 38327</strain>
    </source>
</reference>
<dbReference type="InterPro" id="IPR000719">
    <property type="entry name" value="Prot_kinase_dom"/>
</dbReference>
<evidence type="ECO:0000259" key="11">
    <source>
        <dbReference type="PROSITE" id="PS51285"/>
    </source>
</evidence>
<feature type="compositionally biased region" description="Low complexity" evidence="9">
    <location>
        <begin position="561"/>
        <end position="577"/>
    </location>
</feature>
<feature type="region of interest" description="Disordered" evidence="9">
    <location>
        <begin position="390"/>
        <end position="458"/>
    </location>
</feature>
<dbReference type="PANTHER" id="PTHR24356">
    <property type="entry name" value="SERINE/THREONINE-PROTEIN KINASE"/>
    <property type="match status" value="1"/>
</dbReference>
<dbReference type="Pfam" id="PF00069">
    <property type="entry name" value="Pkinase"/>
    <property type="match status" value="2"/>
</dbReference>
<feature type="compositionally biased region" description="Acidic residues" evidence="9">
    <location>
        <begin position="1559"/>
        <end position="1586"/>
    </location>
</feature>
<dbReference type="SUPFAM" id="SSF56112">
    <property type="entry name" value="Protein kinase-like (PK-like)"/>
    <property type="match status" value="1"/>
</dbReference>
<dbReference type="GO" id="GO:0035556">
    <property type="term" value="P:intracellular signal transduction"/>
    <property type="evidence" value="ECO:0007669"/>
    <property type="project" value="TreeGrafter"/>
</dbReference>
<evidence type="ECO:0000313" key="13">
    <source>
        <dbReference type="Proteomes" id="UP000054350"/>
    </source>
</evidence>
<evidence type="ECO:0000313" key="12">
    <source>
        <dbReference type="EMBL" id="KNE68995.1"/>
    </source>
</evidence>
<feature type="region of interest" description="Disordered" evidence="9">
    <location>
        <begin position="771"/>
        <end position="801"/>
    </location>
</feature>
<feature type="compositionally biased region" description="Polar residues" evidence="9">
    <location>
        <begin position="649"/>
        <end position="659"/>
    </location>
</feature>
<keyword evidence="4" id="KW-0547">Nucleotide-binding</keyword>
<keyword evidence="2" id="KW-0723">Serine/threonine-protein kinase</keyword>
<dbReference type="STRING" id="578462.A0A0L0T2X5"/>
<dbReference type="PROSITE" id="PS51285">
    <property type="entry name" value="AGC_KINASE_CTER"/>
    <property type="match status" value="1"/>
</dbReference>
<dbReference type="OrthoDB" id="5580816at2759"/>
<feature type="compositionally biased region" description="Low complexity" evidence="9">
    <location>
        <begin position="1462"/>
        <end position="1474"/>
    </location>
</feature>
<feature type="domain" description="Protein kinase" evidence="10">
    <location>
        <begin position="1055"/>
        <end position="1376"/>
    </location>
</feature>
<feature type="region of interest" description="Disordered" evidence="9">
    <location>
        <begin position="1548"/>
        <end position="1595"/>
    </location>
</feature>
<evidence type="ECO:0000256" key="5">
    <source>
        <dbReference type="ARBA" id="ARBA00022777"/>
    </source>
</evidence>
<feature type="domain" description="AGC-kinase C-terminal" evidence="11">
    <location>
        <begin position="1377"/>
        <end position="1425"/>
    </location>
</feature>
<dbReference type="FunFam" id="1.10.510.10:FF:000294">
    <property type="entry name" value="Serine/threonine-protein kinase OXI1"/>
    <property type="match status" value="1"/>
</dbReference>
<feature type="compositionally biased region" description="Pro residues" evidence="9">
    <location>
        <begin position="635"/>
        <end position="648"/>
    </location>
</feature>
<feature type="compositionally biased region" description="Polar residues" evidence="9">
    <location>
        <begin position="547"/>
        <end position="560"/>
    </location>
</feature>
<feature type="region of interest" description="Disordered" evidence="9">
    <location>
        <begin position="1"/>
        <end position="46"/>
    </location>
</feature>
<evidence type="ECO:0000256" key="7">
    <source>
        <dbReference type="ARBA" id="ARBA00047899"/>
    </source>
</evidence>
<dbReference type="InterPro" id="IPR008271">
    <property type="entry name" value="Ser/Thr_kinase_AS"/>
</dbReference>
<comment type="catalytic activity">
    <reaction evidence="8">
        <text>L-seryl-[protein] + ATP = O-phospho-L-seryl-[protein] + ADP + H(+)</text>
        <dbReference type="Rhea" id="RHEA:17989"/>
        <dbReference type="Rhea" id="RHEA-COMP:9863"/>
        <dbReference type="Rhea" id="RHEA-COMP:11604"/>
        <dbReference type="ChEBI" id="CHEBI:15378"/>
        <dbReference type="ChEBI" id="CHEBI:29999"/>
        <dbReference type="ChEBI" id="CHEBI:30616"/>
        <dbReference type="ChEBI" id="CHEBI:83421"/>
        <dbReference type="ChEBI" id="CHEBI:456216"/>
        <dbReference type="EC" id="2.7.11.1"/>
    </reaction>
</comment>
<evidence type="ECO:0000256" key="3">
    <source>
        <dbReference type="ARBA" id="ARBA00022679"/>
    </source>
</evidence>
<feature type="compositionally biased region" description="Basic residues" evidence="9">
    <location>
        <begin position="1221"/>
        <end position="1233"/>
    </location>
</feature>
<evidence type="ECO:0000256" key="9">
    <source>
        <dbReference type="SAM" id="MobiDB-lite"/>
    </source>
</evidence>
<dbReference type="PROSITE" id="PS50011">
    <property type="entry name" value="PROTEIN_KINASE_DOM"/>
    <property type="match status" value="1"/>
</dbReference>
<gene>
    <name evidence="12" type="ORF">AMAG_13868</name>
</gene>
<dbReference type="CDD" id="cd05579">
    <property type="entry name" value="STKc_MAST_like"/>
    <property type="match status" value="1"/>
</dbReference>
<reference evidence="13" key="2">
    <citation type="submission" date="2009-11" db="EMBL/GenBank/DDBJ databases">
        <title>The Genome Sequence of Allomyces macrogynus strain ATCC 38327.</title>
        <authorList>
            <consortium name="The Broad Institute Genome Sequencing Platform"/>
            <person name="Russ C."/>
            <person name="Cuomo C."/>
            <person name="Shea T."/>
            <person name="Young S.K."/>
            <person name="Zeng Q."/>
            <person name="Koehrsen M."/>
            <person name="Haas B."/>
            <person name="Borodovsky M."/>
            <person name="Guigo R."/>
            <person name="Alvarado L."/>
            <person name="Berlin A."/>
            <person name="Borenstein D."/>
            <person name="Chen Z."/>
            <person name="Engels R."/>
            <person name="Freedman E."/>
            <person name="Gellesch M."/>
            <person name="Goldberg J."/>
            <person name="Griggs A."/>
            <person name="Gujja S."/>
            <person name="Heiman D."/>
            <person name="Hepburn T."/>
            <person name="Howarth C."/>
            <person name="Jen D."/>
            <person name="Larson L."/>
            <person name="Lewis B."/>
            <person name="Mehta T."/>
            <person name="Park D."/>
            <person name="Pearson M."/>
            <person name="Roberts A."/>
            <person name="Saif S."/>
            <person name="Shenoy N."/>
            <person name="Sisk P."/>
            <person name="Stolte C."/>
            <person name="Sykes S."/>
            <person name="Walk T."/>
            <person name="White J."/>
            <person name="Yandava C."/>
            <person name="Burger G."/>
            <person name="Gray M.W."/>
            <person name="Holland P.W.H."/>
            <person name="King N."/>
            <person name="Lang F.B.F."/>
            <person name="Roger A.J."/>
            <person name="Ruiz-Trillo I."/>
            <person name="Lander E."/>
            <person name="Nusbaum C."/>
        </authorList>
    </citation>
    <scope>NUCLEOTIDE SEQUENCE [LARGE SCALE GENOMIC DNA]</scope>
    <source>
        <strain evidence="13">ATCC 38327</strain>
    </source>
</reference>
<dbReference type="eggNOG" id="KOG0606">
    <property type="taxonomic scope" value="Eukaryota"/>
</dbReference>
<dbReference type="GO" id="GO:0005524">
    <property type="term" value="F:ATP binding"/>
    <property type="evidence" value="ECO:0007669"/>
    <property type="project" value="UniProtKB-KW"/>
</dbReference>
<evidence type="ECO:0000256" key="2">
    <source>
        <dbReference type="ARBA" id="ARBA00022527"/>
    </source>
</evidence>
<evidence type="ECO:0000256" key="4">
    <source>
        <dbReference type="ARBA" id="ARBA00022741"/>
    </source>
</evidence>
<feature type="region of interest" description="Disordered" evidence="9">
    <location>
        <begin position="999"/>
        <end position="1045"/>
    </location>
</feature>
<keyword evidence="13" id="KW-1185">Reference proteome</keyword>
<accession>A0A0L0T2X5</accession>
<feature type="compositionally biased region" description="Polar residues" evidence="9">
    <location>
        <begin position="1428"/>
        <end position="1438"/>
    </location>
</feature>
<dbReference type="Proteomes" id="UP000054350">
    <property type="component" value="Unassembled WGS sequence"/>
</dbReference>
<feature type="compositionally biased region" description="Polar residues" evidence="9">
    <location>
        <begin position="788"/>
        <end position="799"/>
    </location>
</feature>
<feature type="compositionally biased region" description="Low complexity" evidence="9">
    <location>
        <begin position="428"/>
        <end position="442"/>
    </location>
</feature>
<feature type="region of interest" description="Disordered" evidence="9">
    <location>
        <begin position="944"/>
        <end position="974"/>
    </location>
</feature>
<feature type="region of interest" description="Disordered" evidence="9">
    <location>
        <begin position="190"/>
        <end position="259"/>
    </location>
</feature>
<feature type="compositionally biased region" description="Pro residues" evidence="9">
    <location>
        <begin position="443"/>
        <end position="452"/>
    </location>
</feature>
<feature type="compositionally biased region" description="Polar residues" evidence="9">
    <location>
        <begin position="398"/>
        <end position="411"/>
    </location>
</feature>
<dbReference type="SMART" id="SM00220">
    <property type="entry name" value="S_TKc"/>
    <property type="match status" value="1"/>
</dbReference>
<proteinExistence type="predicted"/>
<keyword evidence="3" id="KW-0808">Transferase</keyword>
<dbReference type="PROSITE" id="PS00108">
    <property type="entry name" value="PROTEIN_KINASE_ST"/>
    <property type="match status" value="1"/>
</dbReference>
<dbReference type="EMBL" id="GG745359">
    <property type="protein sequence ID" value="KNE68995.1"/>
    <property type="molecule type" value="Genomic_DNA"/>
</dbReference>
<feature type="region of interest" description="Disordered" evidence="9">
    <location>
        <begin position="1424"/>
        <end position="1449"/>
    </location>
</feature>
<keyword evidence="5 12" id="KW-0418">Kinase</keyword>
<dbReference type="InterPro" id="IPR050236">
    <property type="entry name" value="Ser_Thr_kinase_AGC"/>
</dbReference>
<feature type="compositionally biased region" description="Low complexity" evidence="9">
    <location>
        <begin position="660"/>
        <end position="672"/>
    </location>
</feature>
<dbReference type="SMART" id="SM00133">
    <property type="entry name" value="S_TK_X"/>
    <property type="match status" value="1"/>
</dbReference>
<feature type="compositionally biased region" description="Low complexity" evidence="9">
    <location>
        <begin position="701"/>
        <end position="715"/>
    </location>
</feature>
<name>A0A0L0T2X5_ALLM3</name>
<dbReference type="GO" id="GO:0004674">
    <property type="term" value="F:protein serine/threonine kinase activity"/>
    <property type="evidence" value="ECO:0007669"/>
    <property type="project" value="UniProtKB-KW"/>
</dbReference>
<dbReference type="InterPro" id="IPR011009">
    <property type="entry name" value="Kinase-like_dom_sf"/>
</dbReference>
<feature type="compositionally biased region" description="Polar residues" evidence="9">
    <location>
        <begin position="1"/>
        <end position="20"/>
    </location>
</feature>
<evidence type="ECO:0000256" key="8">
    <source>
        <dbReference type="ARBA" id="ARBA00048679"/>
    </source>
</evidence>
<dbReference type="VEuPathDB" id="FungiDB:AMAG_13868"/>